<gene>
    <name evidence="1" type="ORF">CDAR_556031</name>
</gene>
<dbReference type="AlphaFoldDB" id="A0AAV4UVB4"/>
<comment type="caution">
    <text evidence="1">The sequence shown here is derived from an EMBL/GenBank/DDBJ whole genome shotgun (WGS) entry which is preliminary data.</text>
</comment>
<accession>A0AAV4UVB4</accession>
<protein>
    <submittedName>
        <fullName evidence="1">Uncharacterized protein</fullName>
    </submittedName>
</protein>
<evidence type="ECO:0000313" key="1">
    <source>
        <dbReference type="EMBL" id="GIY61851.1"/>
    </source>
</evidence>
<keyword evidence="2" id="KW-1185">Reference proteome</keyword>
<dbReference type="Proteomes" id="UP001054837">
    <property type="component" value="Unassembled WGS sequence"/>
</dbReference>
<proteinExistence type="predicted"/>
<organism evidence="1 2">
    <name type="scientific">Caerostris darwini</name>
    <dbReference type="NCBI Taxonomy" id="1538125"/>
    <lineage>
        <taxon>Eukaryota</taxon>
        <taxon>Metazoa</taxon>
        <taxon>Ecdysozoa</taxon>
        <taxon>Arthropoda</taxon>
        <taxon>Chelicerata</taxon>
        <taxon>Arachnida</taxon>
        <taxon>Araneae</taxon>
        <taxon>Araneomorphae</taxon>
        <taxon>Entelegynae</taxon>
        <taxon>Araneoidea</taxon>
        <taxon>Araneidae</taxon>
        <taxon>Caerostris</taxon>
    </lineage>
</organism>
<sequence>MCPEKDSSSVTEMLCHLKPLFLFFLTDFSRRSFPPPPPPASFTMDHPNEVVITHSPHVPTSFTQNNIFSPHSSPIHPFIHKVLGLGGTGFSLRKTVSS</sequence>
<evidence type="ECO:0000313" key="2">
    <source>
        <dbReference type="Proteomes" id="UP001054837"/>
    </source>
</evidence>
<reference evidence="1 2" key="1">
    <citation type="submission" date="2021-06" db="EMBL/GenBank/DDBJ databases">
        <title>Caerostris darwini draft genome.</title>
        <authorList>
            <person name="Kono N."/>
            <person name="Arakawa K."/>
        </authorList>
    </citation>
    <scope>NUCLEOTIDE SEQUENCE [LARGE SCALE GENOMIC DNA]</scope>
</reference>
<dbReference type="EMBL" id="BPLQ01012002">
    <property type="protein sequence ID" value="GIY61851.1"/>
    <property type="molecule type" value="Genomic_DNA"/>
</dbReference>
<name>A0AAV4UVB4_9ARAC</name>